<organism evidence="2">
    <name type="scientific">Homalodisca liturata</name>
    <dbReference type="NCBI Taxonomy" id="320908"/>
    <lineage>
        <taxon>Eukaryota</taxon>
        <taxon>Metazoa</taxon>
        <taxon>Ecdysozoa</taxon>
        <taxon>Arthropoda</taxon>
        <taxon>Hexapoda</taxon>
        <taxon>Insecta</taxon>
        <taxon>Pterygota</taxon>
        <taxon>Neoptera</taxon>
        <taxon>Paraneoptera</taxon>
        <taxon>Hemiptera</taxon>
        <taxon>Auchenorrhyncha</taxon>
        <taxon>Membracoidea</taxon>
        <taxon>Cicadellidae</taxon>
        <taxon>Cicadellinae</taxon>
        <taxon>Proconiini</taxon>
        <taxon>Homalodisca</taxon>
    </lineage>
</organism>
<dbReference type="SMART" id="SM01152">
    <property type="entry name" value="DUF167"/>
    <property type="match status" value="1"/>
</dbReference>
<dbReference type="NCBIfam" id="TIGR00251">
    <property type="entry name" value="DUF167 family protein"/>
    <property type="match status" value="1"/>
</dbReference>
<dbReference type="GO" id="GO:0005737">
    <property type="term" value="C:cytoplasm"/>
    <property type="evidence" value="ECO:0007669"/>
    <property type="project" value="TreeGrafter"/>
</dbReference>
<evidence type="ECO:0000313" key="2">
    <source>
        <dbReference type="EMBL" id="JAS76403.1"/>
    </source>
</evidence>
<dbReference type="EMBL" id="GECU01031303">
    <property type="protein sequence ID" value="JAS76403.1"/>
    <property type="molecule type" value="Transcribed_RNA"/>
</dbReference>
<sequence>MYVFCQFAFVSVYINVVKLHYLEENDNFFTGNVRYGISHEDAGDKIGNHPVTYDDLGNIIIKILAKPNASKNMIGVCTKCERLGLRIAAPPVDGKANKEMLKFLASTLGIRRSALSITEDNGELKTVKVDAGTIFIEESLTKLMDAQYMKTSYIGHPDYFKINYIDD</sequence>
<dbReference type="SUPFAM" id="SSF69786">
    <property type="entry name" value="YggU-like"/>
    <property type="match status" value="1"/>
</dbReference>
<dbReference type="InterPro" id="IPR003746">
    <property type="entry name" value="DUF167"/>
</dbReference>
<dbReference type="HAMAP" id="MF_00634">
    <property type="entry name" value="UPF0235"/>
    <property type="match status" value="1"/>
</dbReference>
<evidence type="ECO:0000256" key="1">
    <source>
        <dbReference type="ARBA" id="ARBA00010364"/>
    </source>
</evidence>
<dbReference type="PANTHER" id="PTHR13420:SF7">
    <property type="entry name" value="UPF0235 PROTEIN C15ORF40"/>
    <property type="match status" value="1"/>
</dbReference>
<reference evidence="2" key="1">
    <citation type="submission" date="2015-11" db="EMBL/GenBank/DDBJ databases">
        <title>De novo transcriptome assembly of four potential Pierce s Disease insect vectors from Arizona vineyards.</title>
        <authorList>
            <person name="Tassone E.E."/>
        </authorList>
    </citation>
    <scope>NUCLEOTIDE SEQUENCE</scope>
</reference>
<dbReference type="InterPro" id="IPR036591">
    <property type="entry name" value="YggU-like_sf"/>
</dbReference>
<dbReference type="PANTHER" id="PTHR13420">
    <property type="entry name" value="UPF0235 PROTEIN C15ORF40"/>
    <property type="match status" value="1"/>
</dbReference>
<dbReference type="Gene3D" id="3.30.1200.10">
    <property type="entry name" value="YggU-like"/>
    <property type="match status" value="1"/>
</dbReference>
<name>A0A1B6HP14_9HEMI</name>
<accession>A0A1B6HP14</accession>
<protein>
    <submittedName>
        <fullName evidence="2">Uncharacterized protein</fullName>
    </submittedName>
</protein>
<dbReference type="Pfam" id="PF02594">
    <property type="entry name" value="DUF167"/>
    <property type="match status" value="1"/>
</dbReference>
<proteinExistence type="inferred from homology"/>
<comment type="similarity">
    <text evidence="1">Belongs to the UPF0235 family.</text>
</comment>
<dbReference type="AlphaFoldDB" id="A0A1B6HP14"/>
<gene>
    <name evidence="2" type="ORF">g.13985</name>
</gene>